<accession>A0ABQ7I1X2</accession>
<dbReference type="Pfam" id="PF01167">
    <property type="entry name" value="Tub"/>
    <property type="match status" value="1"/>
</dbReference>
<reference evidence="3 4" key="1">
    <citation type="submission" date="2019-01" db="EMBL/GenBank/DDBJ databases">
        <title>Genomes sequencing and comparative genomics of infectious freshwater microsporidia, Cucumispora dikerogammari and Thelohania contejeani.</title>
        <authorList>
            <person name="Cormier A."/>
            <person name="Giraud I."/>
            <person name="Wattier R."/>
            <person name="Teixeira M."/>
            <person name="Grandjean F."/>
            <person name="Rigaud T."/>
            <person name="Cordaux R."/>
        </authorList>
    </citation>
    <scope>NUCLEOTIDE SEQUENCE [LARGE SCALE GENOMIC DNA]</scope>
    <source>
        <strain evidence="3">T1</strain>
        <tissue evidence="3">Spores</tissue>
    </source>
</reference>
<dbReference type="Gene3D" id="3.20.90.10">
    <property type="entry name" value="Tubby Protein, Chain A"/>
    <property type="match status" value="1"/>
</dbReference>
<dbReference type="PANTHER" id="PTHR16517:SF7">
    <property type="entry name" value="PROTEIN KING TUBBY"/>
    <property type="match status" value="1"/>
</dbReference>
<protein>
    <submittedName>
        <fullName evidence="3">Protein king tubby</fullName>
    </submittedName>
</protein>
<dbReference type="SUPFAM" id="SSF54518">
    <property type="entry name" value="Tubby C-terminal domain-like"/>
    <property type="match status" value="1"/>
</dbReference>
<evidence type="ECO:0000313" key="4">
    <source>
        <dbReference type="Proteomes" id="UP001516464"/>
    </source>
</evidence>
<gene>
    <name evidence="3" type="primary">king-tubby</name>
    <name evidence="3" type="ORF">TCON_0388</name>
</gene>
<feature type="domain" description="Tubby C-terminal" evidence="2">
    <location>
        <begin position="36"/>
        <end position="243"/>
    </location>
</feature>
<dbReference type="Proteomes" id="UP001516464">
    <property type="component" value="Unassembled WGS sequence"/>
</dbReference>
<organism evidence="3 4">
    <name type="scientific">Astathelohania contejeani</name>
    <dbReference type="NCBI Taxonomy" id="164912"/>
    <lineage>
        <taxon>Eukaryota</taxon>
        <taxon>Fungi</taxon>
        <taxon>Fungi incertae sedis</taxon>
        <taxon>Microsporidia</taxon>
        <taxon>Astathelohaniidae</taxon>
        <taxon>Astathelohania</taxon>
    </lineage>
</organism>
<name>A0ABQ7I1X2_9MICR</name>
<evidence type="ECO:0000259" key="2">
    <source>
        <dbReference type="Pfam" id="PF01167"/>
    </source>
</evidence>
<keyword evidence="4" id="KW-1185">Reference proteome</keyword>
<dbReference type="EMBL" id="SBIQ01000014">
    <property type="protein sequence ID" value="KAF7684418.1"/>
    <property type="molecule type" value="Genomic_DNA"/>
</dbReference>
<dbReference type="PRINTS" id="PR01573">
    <property type="entry name" value="SUPERTUBBY"/>
</dbReference>
<evidence type="ECO:0000313" key="3">
    <source>
        <dbReference type="EMBL" id="KAF7684418.1"/>
    </source>
</evidence>
<dbReference type="InterPro" id="IPR000007">
    <property type="entry name" value="Tubby_C"/>
</dbReference>
<comment type="similarity">
    <text evidence="1">Belongs to the TUB family.</text>
</comment>
<dbReference type="PANTHER" id="PTHR16517">
    <property type="entry name" value="TUBBY-RELATED"/>
    <property type="match status" value="1"/>
</dbReference>
<proteinExistence type="inferred from homology"/>
<comment type="caution">
    <text evidence="3">The sequence shown here is derived from an EMBL/GenBank/DDBJ whole genome shotgun (WGS) entry which is preliminary data.</text>
</comment>
<sequence>MNDDTVDQISIINLPESVSINHHNLIFNSLEMGAIVKGRIVREKRCIGYNYYYECENINGSHTRLLKAVRSLCGFDIFYYFGNSLNYCGRIKSDILGSTYVLYKEINSQSIELAFVKYDVSFCSSNGPRSFITVIYGFNRNMNGPELKYKSSLKRAYKKKDYNSIVVLCNKKPFYNPETNSYVLNFNGRVTMPSVKNFQLIHPQDPAYISMTFGKVGTNEFILDFQYPWCALQGFCVGISALDYKIWCE</sequence>
<evidence type="ECO:0000256" key="1">
    <source>
        <dbReference type="ARBA" id="ARBA00007129"/>
    </source>
</evidence>
<dbReference type="InterPro" id="IPR025659">
    <property type="entry name" value="Tubby-like_C"/>
</dbReference>